<evidence type="ECO:0000313" key="2">
    <source>
        <dbReference type="Proteomes" id="UP000729733"/>
    </source>
</evidence>
<protein>
    <submittedName>
        <fullName evidence="1">Uncharacterized protein</fullName>
    </submittedName>
</protein>
<reference evidence="1" key="1">
    <citation type="journal article" date="2021" name="Antonie Van Leeuwenhoek">
        <title>Draft genome and description of Waterburya agarophytonicola gen. nov. sp. nov. (Pleurocapsales, Cyanobacteria): a seaweed symbiont.</title>
        <authorList>
            <person name="Bonthond G."/>
            <person name="Shalygin S."/>
            <person name="Bayer T."/>
            <person name="Weinberger F."/>
        </authorList>
    </citation>
    <scope>NUCLEOTIDE SEQUENCE</scope>
    <source>
        <strain evidence="1">KI4</strain>
    </source>
</reference>
<dbReference type="AlphaFoldDB" id="A0A964FL98"/>
<name>A0A964FL98_9CYAN</name>
<comment type="caution">
    <text evidence="1">The sequence shown here is derived from an EMBL/GenBank/DDBJ whole genome shotgun (WGS) entry which is preliminary data.</text>
</comment>
<proteinExistence type="predicted"/>
<dbReference type="EMBL" id="JADWDC010000074">
    <property type="protein sequence ID" value="MCC0179248.1"/>
    <property type="molecule type" value="Genomic_DNA"/>
</dbReference>
<dbReference type="RefSeq" id="WP_229642349.1">
    <property type="nucleotide sequence ID" value="NZ_JADWDC010000074.1"/>
</dbReference>
<sequence>MVYEKAPSEAIDTLTKLIDSENKDSDYIFATRQFKKCWDDRLMSVVLERAEDSSIKPSCMSYLLEELLERNYSPAKDYAKTLIAYPLPSAEEARKRAIHASQVLMINATSDLWSVFWSTVQQDKSFGREVLESTMRHDLRGEFFDLTEKQVADFYIWLAKEYPHNEDPVFNSVMAHCVGTRESIGNLRDNILNRLRDWGTPQACQEIQRIANHCPELNWLKVTLFNAQKNTRIKTWQPPAPAEILKLVGDRSKRLVNDGNELLDVLIESLQRLEIELQGETPAARDIWDLVSSRPDRFKPVNENTFSDYVKRFLDRDLKQRGIIANREVELRPSQGGAPGERTDLHIDAIIKNAKGEIYDSITVIIEVKGCWHNELYTAMETQLVNRYLQDNTCQHGLYLIGWFDCQQWDDSDRRKGSTSNISAIEAQENFNQQAEDLSSSGVMVKAFVLNTALR</sequence>
<organism evidence="1 2">
    <name type="scientific">Waterburya agarophytonicola KI4</name>
    <dbReference type="NCBI Taxonomy" id="2874699"/>
    <lineage>
        <taxon>Bacteria</taxon>
        <taxon>Bacillati</taxon>
        <taxon>Cyanobacteriota</taxon>
        <taxon>Cyanophyceae</taxon>
        <taxon>Pleurocapsales</taxon>
        <taxon>Hyellaceae</taxon>
        <taxon>Waterburya</taxon>
        <taxon>Waterburya agarophytonicola</taxon>
    </lineage>
</organism>
<accession>A0A964FL98</accession>
<evidence type="ECO:0000313" key="1">
    <source>
        <dbReference type="EMBL" id="MCC0179248.1"/>
    </source>
</evidence>
<keyword evidence="2" id="KW-1185">Reference proteome</keyword>
<gene>
    <name evidence="1" type="ORF">I4641_19990</name>
</gene>
<dbReference type="Proteomes" id="UP000729733">
    <property type="component" value="Unassembled WGS sequence"/>
</dbReference>